<protein>
    <recommendedName>
        <fullName evidence="5">Scaffolding anchor of CK1 domain-containing protein</fullName>
    </recommendedName>
</protein>
<dbReference type="FunFam" id="3.30.870.10:FF:000004">
    <property type="entry name" value="protein FAM83H isoform X2"/>
    <property type="match status" value="1"/>
</dbReference>
<comment type="similarity">
    <text evidence="2">Belongs to the FAM83 family.</text>
</comment>
<dbReference type="GO" id="GO:0007165">
    <property type="term" value="P:signal transduction"/>
    <property type="evidence" value="ECO:0007669"/>
    <property type="project" value="TreeGrafter"/>
</dbReference>
<keyword evidence="3" id="KW-0963">Cytoplasm</keyword>
<dbReference type="STRING" id="7757.ENSPMAP00000007238"/>
<dbReference type="PANTHER" id="PTHR16181">
    <property type="entry name" value="PROTEIN FAM83A-RELATED"/>
    <property type="match status" value="1"/>
</dbReference>
<organism evidence="6">
    <name type="scientific">Petromyzon marinus</name>
    <name type="common">Sea lamprey</name>
    <dbReference type="NCBI Taxonomy" id="7757"/>
    <lineage>
        <taxon>Eukaryota</taxon>
        <taxon>Metazoa</taxon>
        <taxon>Chordata</taxon>
        <taxon>Craniata</taxon>
        <taxon>Vertebrata</taxon>
        <taxon>Cyclostomata</taxon>
        <taxon>Hyperoartia</taxon>
        <taxon>Petromyzontiformes</taxon>
        <taxon>Petromyzontidae</taxon>
        <taxon>Petromyzon</taxon>
    </lineage>
</organism>
<sequence length="310" mass="34331">PARTDLLENLEVSERDLEEDLRYSEPRRLALDVLVERGEVPYRQFLEREGIADFLSRGEVEHIRRHLLVPPAAEAASVESAVVANGADDGADDGGDRSGSSGGGTYWPTVSDVVVPDLELGWPSPSNAGGPCRGQTNPPLGEGVPTIKQVVRRMLWQATQVIAIVMDVFSDVDIFRDLMDVACVRKVPVYIVLDNIGFPTFRNMCDCCGVNAGNIENMRVRVIKGTVHCCRTGKKFHGQMLEKFLLVDCRVALCGSYSFTWSYEKINRSIVQVFTGQVVEIFDEEFRILYGQSETPDSSCSPSRGIAQQR</sequence>
<evidence type="ECO:0000313" key="6">
    <source>
        <dbReference type="Ensembl" id="ENSPMAP00000007238.1"/>
    </source>
</evidence>
<dbReference type="HOGENOM" id="CLU_019056_0_0_1"/>
<dbReference type="GO" id="GO:0019901">
    <property type="term" value="F:protein kinase binding"/>
    <property type="evidence" value="ECO:0007669"/>
    <property type="project" value="TreeGrafter"/>
</dbReference>
<dbReference type="AlphaFoldDB" id="S4RPV2"/>
<dbReference type="PANTHER" id="PTHR16181:SF29">
    <property type="entry name" value="PROTEIN FAM83A-RELATED"/>
    <property type="match status" value="1"/>
</dbReference>
<accession>S4RPV2</accession>
<evidence type="ECO:0000256" key="4">
    <source>
        <dbReference type="SAM" id="MobiDB-lite"/>
    </source>
</evidence>
<dbReference type="SUPFAM" id="SSF56024">
    <property type="entry name" value="Phospholipase D/nuclease"/>
    <property type="match status" value="1"/>
</dbReference>
<reference evidence="6" key="2">
    <citation type="submission" date="2025-09" db="UniProtKB">
        <authorList>
            <consortium name="Ensembl"/>
        </authorList>
    </citation>
    <scope>IDENTIFICATION</scope>
</reference>
<dbReference type="Ensembl" id="ENSPMAT00000007270.1">
    <property type="protein sequence ID" value="ENSPMAP00000007238.1"/>
    <property type="gene ID" value="ENSPMAG00000006570.1"/>
</dbReference>
<evidence type="ECO:0000259" key="5">
    <source>
        <dbReference type="Pfam" id="PF07894"/>
    </source>
</evidence>
<feature type="region of interest" description="Disordered" evidence="4">
    <location>
        <begin position="85"/>
        <end position="107"/>
    </location>
</feature>
<feature type="domain" description="Scaffolding anchor of CK1" evidence="5">
    <location>
        <begin position="19"/>
        <end position="294"/>
    </location>
</feature>
<dbReference type="InterPro" id="IPR012461">
    <property type="entry name" value="SACK1"/>
</dbReference>
<dbReference type="InterPro" id="IPR050944">
    <property type="entry name" value="FAM83"/>
</dbReference>
<dbReference type="OMA" id="MFPREDD"/>
<evidence type="ECO:0000256" key="2">
    <source>
        <dbReference type="ARBA" id="ARBA00006937"/>
    </source>
</evidence>
<reference evidence="6" key="1">
    <citation type="submission" date="2025-08" db="UniProtKB">
        <authorList>
            <consortium name="Ensembl"/>
        </authorList>
    </citation>
    <scope>IDENTIFICATION</scope>
</reference>
<dbReference type="GO" id="GO:0005737">
    <property type="term" value="C:cytoplasm"/>
    <property type="evidence" value="ECO:0007669"/>
    <property type="project" value="UniProtKB-SubCell"/>
</dbReference>
<dbReference type="Gene3D" id="3.30.870.10">
    <property type="entry name" value="Endonuclease Chain A"/>
    <property type="match status" value="1"/>
</dbReference>
<dbReference type="Pfam" id="PF07894">
    <property type="entry name" value="SACK1"/>
    <property type="match status" value="1"/>
</dbReference>
<evidence type="ECO:0000256" key="1">
    <source>
        <dbReference type="ARBA" id="ARBA00004496"/>
    </source>
</evidence>
<comment type="subcellular location">
    <subcellularLocation>
        <location evidence="1">Cytoplasm</location>
    </subcellularLocation>
</comment>
<evidence type="ECO:0000256" key="3">
    <source>
        <dbReference type="ARBA" id="ARBA00022490"/>
    </source>
</evidence>
<dbReference type="GeneTree" id="ENSGT00940000159342"/>
<name>S4RPV2_PETMA</name>
<proteinExistence type="inferred from homology"/>